<dbReference type="SMART" id="SM00336">
    <property type="entry name" value="BBOX"/>
    <property type="match status" value="1"/>
</dbReference>
<dbReference type="PANTHER" id="PTHR24103">
    <property type="entry name" value="E3 UBIQUITIN-PROTEIN LIGASE TRIM"/>
    <property type="match status" value="1"/>
</dbReference>
<dbReference type="SUPFAM" id="SSF57850">
    <property type="entry name" value="RING/U-box"/>
    <property type="match status" value="1"/>
</dbReference>
<dbReference type="InterPro" id="IPR050143">
    <property type="entry name" value="TRIM/RBCC"/>
</dbReference>
<evidence type="ECO:0000256" key="4">
    <source>
        <dbReference type="PROSITE-ProRule" id="PRU00024"/>
    </source>
</evidence>
<name>A0A8D3ARU2_SCOMX</name>
<evidence type="ECO:0000256" key="2">
    <source>
        <dbReference type="ARBA" id="ARBA00022771"/>
    </source>
</evidence>
<dbReference type="PROSITE" id="PS50089">
    <property type="entry name" value="ZF_RING_2"/>
    <property type="match status" value="1"/>
</dbReference>
<dbReference type="PROSITE" id="PS00518">
    <property type="entry name" value="ZF_RING_1"/>
    <property type="match status" value="1"/>
</dbReference>
<feature type="domain" description="RING-type" evidence="5">
    <location>
        <begin position="16"/>
        <end position="56"/>
    </location>
</feature>
<evidence type="ECO:0008006" key="9">
    <source>
        <dbReference type="Google" id="ProtNLM"/>
    </source>
</evidence>
<feature type="domain" description="B box-type" evidence="6">
    <location>
        <begin position="84"/>
        <end position="125"/>
    </location>
</feature>
<sequence length="222" mass="25635">MFSHCRRAGAAEDLLCPQCCEIYRLPVLLKCGHNVCRVCLQKFWELKGCRECPVCRTVAEPGRPPINLPLKIAADEYQLRRSSRNRDLCFLHGEKLTLFCQNDEEPVCVVCHTSKQHKVHECCPVEEAAQQKKVDQEARQNEEGIKEEFRKLHLFLQEEENARLKVLKQEEEIKTQVMCEKLDNIQEQITTLSSTVSDTVATLTAKDLTFLQVHLQTLFTQH</sequence>
<evidence type="ECO:0000259" key="6">
    <source>
        <dbReference type="PROSITE" id="PS50119"/>
    </source>
</evidence>
<evidence type="ECO:0000313" key="8">
    <source>
        <dbReference type="Proteomes" id="UP000694558"/>
    </source>
</evidence>
<evidence type="ECO:0000313" key="7">
    <source>
        <dbReference type="Ensembl" id="ENSSMAP00000022503.2"/>
    </source>
</evidence>
<keyword evidence="2 4" id="KW-0863">Zinc-finger</keyword>
<dbReference type="InterPro" id="IPR013083">
    <property type="entry name" value="Znf_RING/FYVE/PHD"/>
</dbReference>
<protein>
    <recommendedName>
        <fullName evidence="9">Tripartite motif-containing protein 35-like</fullName>
    </recommendedName>
</protein>
<evidence type="ECO:0000259" key="5">
    <source>
        <dbReference type="PROSITE" id="PS50089"/>
    </source>
</evidence>
<accession>A0A8D3ARU2</accession>
<dbReference type="GeneTree" id="ENSGT00510000048454"/>
<keyword evidence="1" id="KW-0479">Metal-binding</keyword>
<dbReference type="AlphaFoldDB" id="A0A8D3ARU2"/>
<dbReference type="GO" id="GO:0008270">
    <property type="term" value="F:zinc ion binding"/>
    <property type="evidence" value="ECO:0007669"/>
    <property type="project" value="UniProtKB-KW"/>
</dbReference>
<dbReference type="Gene3D" id="3.30.40.10">
    <property type="entry name" value="Zinc/RING finger domain, C3HC4 (zinc finger)"/>
    <property type="match status" value="1"/>
</dbReference>
<dbReference type="Ensembl" id="ENSSMAT00000022764.2">
    <property type="protein sequence ID" value="ENSSMAP00000022503.2"/>
    <property type="gene ID" value="ENSSMAG00000013697.2"/>
</dbReference>
<organism evidence="7 8">
    <name type="scientific">Scophthalmus maximus</name>
    <name type="common">Turbot</name>
    <name type="synonym">Psetta maxima</name>
    <dbReference type="NCBI Taxonomy" id="52904"/>
    <lineage>
        <taxon>Eukaryota</taxon>
        <taxon>Metazoa</taxon>
        <taxon>Chordata</taxon>
        <taxon>Craniata</taxon>
        <taxon>Vertebrata</taxon>
        <taxon>Euteleostomi</taxon>
        <taxon>Actinopterygii</taxon>
        <taxon>Neopterygii</taxon>
        <taxon>Teleostei</taxon>
        <taxon>Neoteleostei</taxon>
        <taxon>Acanthomorphata</taxon>
        <taxon>Carangaria</taxon>
        <taxon>Pleuronectiformes</taxon>
        <taxon>Pleuronectoidei</taxon>
        <taxon>Scophthalmidae</taxon>
        <taxon>Scophthalmus</taxon>
    </lineage>
</organism>
<dbReference type="Proteomes" id="UP000694558">
    <property type="component" value="Chromosome 10"/>
</dbReference>
<keyword evidence="3" id="KW-0862">Zinc</keyword>
<proteinExistence type="predicted"/>
<dbReference type="InterPro" id="IPR000315">
    <property type="entry name" value="Znf_B-box"/>
</dbReference>
<evidence type="ECO:0000256" key="3">
    <source>
        <dbReference type="ARBA" id="ARBA00022833"/>
    </source>
</evidence>
<evidence type="ECO:0000256" key="1">
    <source>
        <dbReference type="ARBA" id="ARBA00022723"/>
    </source>
</evidence>
<dbReference type="SMART" id="SM00184">
    <property type="entry name" value="RING"/>
    <property type="match status" value="1"/>
</dbReference>
<dbReference type="InterPro" id="IPR017907">
    <property type="entry name" value="Znf_RING_CS"/>
</dbReference>
<dbReference type="SUPFAM" id="SSF57845">
    <property type="entry name" value="B-box zinc-binding domain"/>
    <property type="match status" value="1"/>
</dbReference>
<dbReference type="PROSITE" id="PS50119">
    <property type="entry name" value="ZF_BBOX"/>
    <property type="match status" value="1"/>
</dbReference>
<dbReference type="Pfam" id="PF13445">
    <property type="entry name" value="zf-RING_UBOX"/>
    <property type="match status" value="1"/>
</dbReference>
<dbReference type="Pfam" id="PF00643">
    <property type="entry name" value="zf-B_box"/>
    <property type="match status" value="1"/>
</dbReference>
<reference evidence="7" key="2">
    <citation type="submission" date="2025-08" db="UniProtKB">
        <authorList>
            <consortium name="Ensembl"/>
        </authorList>
    </citation>
    <scope>IDENTIFICATION</scope>
</reference>
<dbReference type="InterPro" id="IPR027370">
    <property type="entry name" value="Znf-RING_euk"/>
</dbReference>
<reference evidence="7" key="1">
    <citation type="submission" date="2023-05" db="EMBL/GenBank/DDBJ databases">
        <title>High-quality long-read genome of Scophthalmus maximus.</title>
        <authorList>
            <person name="Lien S."/>
            <person name="Martinez P."/>
        </authorList>
    </citation>
    <scope>NUCLEOTIDE SEQUENCE [LARGE SCALE GENOMIC DNA]</scope>
</reference>
<dbReference type="Gene3D" id="3.30.160.60">
    <property type="entry name" value="Classic Zinc Finger"/>
    <property type="match status" value="1"/>
</dbReference>
<dbReference type="InterPro" id="IPR001841">
    <property type="entry name" value="Znf_RING"/>
</dbReference>